<gene>
    <name evidence="1" type="ORF">FHB240107_LOCUS11906</name>
</gene>
<dbReference type="Proteomes" id="UP001189180">
    <property type="component" value="Unassembled WGS sequence"/>
</dbReference>
<evidence type="ECO:0000313" key="2">
    <source>
        <dbReference type="Proteomes" id="UP001189180"/>
    </source>
</evidence>
<sequence length="94" mass="10642">MDSVRALKRLFAYLRRKTQITTAIPALQDGHSLRVTDEHEAEILARHYLSVYAPEQRYNHLSHIAAVAPQMSYQDLTAEEVAAKSNQNRPIPGT</sequence>
<name>A0ABC9HIM7_FASHE</name>
<protein>
    <submittedName>
        <fullName evidence="1">Uncharacterized protein</fullName>
    </submittedName>
</protein>
<reference evidence="1 2" key="1">
    <citation type="submission" date="2024-08" db="EMBL/GenBank/DDBJ databases">
        <authorList>
            <person name="Paterson S."/>
        </authorList>
    </citation>
    <scope>NUCLEOTIDE SEQUENCE [LARGE SCALE GENOMIC DNA]</scope>
</reference>
<organism evidence="1 2">
    <name type="scientific">Fasciola hepatica</name>
    <name type="common">Liver fluke</name>
    <dbReference type="NCBI Taxonomy" id="6192"/>
    <lineage>
        <taxon>Eukaryota</taxon>
        <taxon>Metazoa</taxon>
        <taxon>Spiralia</taxon>
        <taxon>Lophotrochozoa</taxon>
        <taxon>Platyhelminthes</taxon>
        <taxon>Trematoda</taxon>
        <taxon>Digenea</taxon>
        <taxon>Plagiorchiida</taxon>
        <taxon>Echinostomata</taxon>
        <taxon>Echinostomatoidea</taxon>
        <taxon>Fasciolidae</taxon>
        <taxon>Fasciola</taxon>
    </lineage>
</organism>
<dbReference type="AlphaFoldDB" id="A0ABC9HIM7"/>
<keyword evidence="2" id="KW-1185">Reference proteome</keyword>
<comment type="caution">
    <text evidence="1">The sequence shown here is derived from an EMBL/GenBank/DDBJ whole genome shotgun (WGS) entry which is preliminary data.</text>
</comment>
<evidence type="ECO:0000313" key="1">
    <source>
        <dbReference type="EMBL" id="CAM0512667.1"/>
    </source>
</evidence>
<accession>A0ABC9HIM7</accession>
<proteinExistence type="predicted"/>
<dbReference type="EMBL" id="CANUEZ050000231">
    <property type="protein sequence ID" value="CAM0512667.1"/>
    <property type="molecule type" value="Genomic_DNA"/>
</dbReference>